<keyword evidence="1" id="KW-1133">Transmembrane helix</keyword>
<reference evidence="2 3" key="1">
    <citation type="submission" date="2016-12" db="EMBL/GenBank/DDBJ databases">
        <authorList>
            <person name="Song W.-J."/>
            <person name="Kurnit D.M."/>
        </authorList>
    </citation>
    <scope>NUCLEOTIDE SEQUENCE [LARGE SCALE GENOMIC DNA]</scope>
    <source>
        <strain evidence="2 3">DSM 11393</strain>
    </source>
</reference>
<protein>
    <submittedName>
        <fullName evidence="2">Uncharacterized protein</fullName>
    </submittedName>
</protein>
<dbReference type="AlphaFoldDB" id="A0A1M7T6V4"/>
<dbReference type="RefSeq" id="WP_072697338.1">
    <property type="nucleotide sequence ID" value="NZ_FRDI01000007.1"/>
</dbReference>
<accession>A0A1M7T6V4</accession>
<gene>
    <name evidence="2" type="ORF">SAMN02745728_01654</name>
</gene>
<keyword evidence="3" id="KW-1185">Reference proteome</keyword>
<feature type="transmembrane region" description="Helical" evidence="1">
    <location>
        <begin position="85"/>
        <end position="106"/>
    </location>
</feature>
<organism evidence="2 3">
    <name type="scientific">Desulfovibrio litoralis DSM 11393</name>
    <dbReference type="NCBI Taxonomy" id="1121455"/>
    <lineage>
        <taxon>Bacteria</taxon>
        <taxon>Pseudomonadati</taxon>
        <taxon>Thermodesulfobacteriota</taxon>
        <taxon>Desulfovibrionia</taxon>
        <taxon>Desulfovibrionales</taxon>
        <taxon>Desulfovibrionaceae</taxon>
        <taxon>Desulfovibrio</taxon>
    </lineage>
</organism>
<dbReference type="OrthoDB" id="10006652at2"/>
<name>A0A1M7T6V4_9BACT</name>
<feature type="transmembrane region" description="Helical" evidence="1">
    <location>
        <begin position="21"/>
        <end position="47"/>
    </location>
</feature>
<evidence type="ECO:0000313" key="2">
    <source>
        <dbReference type="EMBL" id="SHN66481.1"/>
    </source>
</evidence>
<dbReference type="Proteomes" id="UP000186469">
    <property type="component" value="Unassembled WGS sequence"/>
</dbReference>
<keyword evidence="1" id="KW-0812">Transmembrane</keyword>
<dbReference type="STRING" id="1121455.SAMN02745728_01654"/>
<dbReference type="EMBL" id="FRDI01000007">
    <property type="protein sequence ID" value="SHN66481.1"/>
    <property type="molecule type" value="Genomic_DNA"/>
</dbReference>
<keyword evidence="1" id="KW-0472">Membrane</keyword>
<proteinExistence type="predicted"/>
<evidence type="ECO:0000256" key="1">
    <source>
        <dbReference type="SAM" id="Phobius"/>
    </source>
</evidence>
<sequence length="371" mass="42585">MFNFLNKFSWLKLYCLNKLKLLPLNFLHGVFIVALFITNILACLWTLNLFNKEKFIVILEQATQQKVTTPEALQSIKPLIVSRDISYDSSAIVIMVLFGLLGLYFMRWIAGYNWSWTTTLAKAIEFRAGMEQLGIVAPEDRIDFIRKNKIPVFIASSPLIGREQINVKAKSYNARSFYPLRNKSNIDLYVGQQTLCFDADNYASILQQHGQKTELAYSARVVTLEEMITNLKGVNSIQVNEIEELKVENKLLKDGKTQLSNQLKTLKSNDANIETSNQRRIPFWRVAAPMINKMIEEATSEEQYTRADIQLAFVEELQKYPDLQDKIKAVLNEKKQNKLEDSFELTGWAMDSIRFALGNFVKKQSGRPSNS</sequence>
<evidence type="ECO:0000313" key="3">
    <source>
        <dbReference type="Proteomes" id="UP000186469"/>
    </source>
</evidence>